<sequence>MEKYVLILAVFLCISFINADQAENKKYRPRPPLAYILRYYGYGSHPIMQWLKNRQNNYNNQGTYANNQNYNSYGDNYASENSYAPKDSYAPDNSYASDKSYASDNTYTQDNSYDTNNNYNADADPYSATNYAEDEDTTYEADSYNVPTKQYQDTYEDEEEEYTGKKCYQCSYDERDDKMKQSKAGSYYKNIYGGWNKCRGPFSYAQAQNYGIDDWKCESNCYIRRNKNGQVYRGCYQGAYGVNPDKLGCHYQQGALWCFCAGDRCNYNSPPALRIKSKRTYAEDDKKSTYAYTDSDDSYAPAANAYDSYDEENYD</sequence>
<feature type="signal peptide" evidence="2">
    <location>
        <begin position="1"/>
        <end position="19"/>
    </location>
</feature>
<evidence type="ECO:0000256" key="2">
    <source>
        <dbReference type="SAM" id="SignalP"/>
    </source>
</evidence>
<feature type="region of interest" description="Disordered" evidence="1">
    <location>
        <begin position="61"/>
        <end position="128"/>
    </location>
</feature>
<organism evidence="3 4">
    <name type="scientific">Owenia fusiformis</name>
    <name type="common">Polychaete worm</name>
    <dbReference type="NCBI Taxonomy" id="6347"/>
    <lineage>
        <taxon>Eukaryota</taxon>
        <taxon>Metazoa</taxon>
        <taxon>Spiralia</taxon>
        <taxon>Lophotrochozoa</taxon>
        <taxon>Annelida</taxon>
        <taxon>Polychaeta</taxon>
        <taxon>Sedentaria</taxon>
        <taxon>Canalipalpata</taxon>
        <taxon>Sabellida</taxon>
        <taxon>Oweniida</taxon>
        <taxon>Oweniidae</taxon>
        <taxon>Owenia</taxon>
    </lineage>
</organism>
<protein>
    <submittedName>
        <fullName evidence="3">Uncharacterized protein</fullName>
    </submittedName>
</protein>
<dbReference type="EMBL" id="CAIIXF020000007">
    <property type="protein sequence ID" value="CAH1788362.1"/>
    <property type="molecule type" value="Genomic_DNA"/>
</dbReference>
<evidence type="ECO:0000313" key="3">
    <source>
        <dbReference type="EMBL" id="CAH1788362.1"/>
    </source>
</evidence>
<feature type="compositionally biased region" description="Low complexity" evidence="1">
    <location>
        <begin position="61"/>
        <end position="71"/>
    </location>
</feature>
<keyword evidence="4" id="KW-1185">Reference proteome</keyword>
<feature type="chain" id="PRO_5043747724" evidence="2">
    <location>
        <begin position="20"/>
        <end position="315"/>
    </location>
</feature>
<evidence type="ECO:0000256" key="1">
    <source>
        <dbReference type="SAM" id="MobiDB-lite"/>
    </source>
</evidence>
<feature type="compositionally biased region" description="Low complexity" evidence="1">
    <location>
        <begin position="104"/>
        <end position="124"/>
    </location>
</feature>
<proteinExistence type="predicted"/>
<dbReference type="AlphaFoldDB" id="A0A8J1UGA9"/>
<reference evidence="3" key="1">
    <citation type="submission" date="2022-03" db="EMBL/GenBank/DDBJ databases">
        <authorList>
            <person name="Martin C."/>
        </authorList>
    </citation>
    <scope>NUCLEOTIDE SEQUENCE</scope>
</reference>
<feature type="compositionally biased region" description="Polar residues" evidence="1">
    <location>
        <begin position="94"/>
        <end position="103"/>
    </location>
</feature>
<comment type="caution">
    <text evidence="3">The sequence shown here is derived from an EMBL/GenBank/DDBJ whole genome shotgun (WGS) entry which is preliminary data.</text>
</comment>
<feature type="region of interest" description="Disordered" evidence="1">
    <location>
        <begin position="291"/>
        <end position="315"/>
    </location>
</feature>
<evidence type="ECO:0000313" key="4">
    <source>
        <dbReference type="Proteomes" id="UP000749559"/>
    </source>
</evidence>
<gene>
    <name evidence="3" type="ORF">OFUS_LOCUS13911</name>
</gene>
<feature type="compositionally biased region" description="Polar residues" evidence="1">
    <location>
        <begin position="72"/>
        <end position="82"/>
    </location>
</feature>
<accession>A0A8J1UGA9</accession>
<name>A0A8J1UGA9_OWEFU</name>
<keyword evidence="2" id="KW-0732">Signal</keyword>
<dbReference type="Proteomes" id="UP000749559">
    <property type="component" value="Unassembled WGS sequence"/>
</dbReference>